<dbReference type="InterPro" id="IPR013325">
    <property type="entry name" value="RNA_pol_sigma_r2"/>
</dbReference>
<dbReference type="Gene3D" id="1.10.1740.10">
    <property type="match status" value="1"/>
</dbReference>
<dbReference type="Pfam" id="PF04542">
    <property type="entry name" value="Sigma70_r2"/>
    <property type="match status" value="1"/>
</dbReference>
<feature type="domain" description="RNA polymerase sigma-70 region 2" evidence="5">
    <location>
        <begin position="33"/>
        <end position="99"/>
    </location>
</feature>
<keyword evidence="2" id="KW-0805">Transcription regulation</keyword>
<dbReference type="Pfam" id="PF08281">
    <property type="entry name" value="Sigma70_r4_2"/>
    <property type="match status" value="1"/>
</dbReference>
<feature type="domain" description="RNA polymerase sigma factor 70 region 4 type 2" evidence="6">
    <location>
        <begin position="133"/>
        <end position="185"/>
    </location>
</feature>
<gene>
    <name evidence="7" type="ORF">R8Z52_05685</name>
</gene>
<keyword evidence="4" id="KW-0804">Transcription</keyword>
<organism evidence="7 8">
    <name type="scientific">Vibrio porteresiae DSM 19223</name>
    <dbReference type="NCBI Taxonomy" id="1123496"/>
    <lineage>
        <taxon>Bacteria</taxon>
        <taxon>Pseudomonadati</taxon>
        <taxon>Pseudomonadota</taxon>
        <taxon>Gammaproteobacteria</taxon>
        <taxon>Vibrionales</taxon>
        <taxon>Vibrionaceae</taxon>
        <taxon>Vibrio</taxon>
    </lineage>
</organism>
<dbReference type="InterPro" id="IPR013249">
    <property type="entry name" value="RNA_pol_sigma70_r4_t2"/>
</dbReference>
<evidence type="ECO:0000256" key="2">
    <source>
        <dbReference type="ARBA" id="ARBA00023015"/>
    </source>
</evidence>
<dbReference type="Proteomes" id="UP001304071">
    <property type="component" value="Chromosome 1"/>
</dbReference>
<reference evidence="7 8" key="1">
    <citation type="submission" date="2023-11" db="EMBL/GenBank/DDBJ databases">
        <title>Plant-associative lifestyle of Vibrio porteresiae and its evolutionary dynamics.</title>
        <authorList>
            <person name="Rameshkumar N."/>
            <person name="Kirti K."/>
        </authorList>
    </citation>
    <scope>NUCLEOTIDE SEQUENCE [LARGE SCALE GENOMIC DNA]</scope>
    <source>
        <strain evidence="7 8">MSSRF30</strain>
    </source>
</reference>
<evidence type="ECO:0000256" key="4">
    <source>
        <dbReference type="ARBA" id="ARBA00023163"/>
    </source>
</evidence>
<proteinExistence type="inferred from homology"/>
<sequence>MQSLSPHHYGRREWTECMDRVKQHDKAAYAIIFRFYAPKLKSFVFKFVHSEQVSAELVQDVMSVVWQKAMLFDGEKSALSTWIFTIARNLCFDVIRKQKGAEAYVYADDIWPNEYCPPDLIEYYAPEHERLKEQVLQKLALLPKPQQDIVRAVFIDEMPQQEVADLFNIPLGTVKSRLRLAVEKLRISIDVEHL</sequence>
<evidence type="ECO:0000259" key="5">
    <source>
        <dbReference type="Pfam" id="PF04542"/>
    </source>
</evidence>
<dbReference type="InterPro" id="IPR007627">
    <property type="entry name" value="RNA_pol_sigma70_r2"/>
</dbReference>
<evidence type="ECO:0000256" key="1">
    <source>
        <dbReference type="ARBA" id="ARBA00010641"/>
    </source>
</evidence>
<accession>A0ABZ0QGC7</accession>
<dbReference type="InterPro" id="IPR039425">
    <property type="entry name" value="RNA_pol_sigma-70-like"/>
</dbReference>
<protein>
    <submittedName>
        <fullName evidence="7">Sigma-70 family RNA polymerase sigma factor</fullName>
    </submittedName>
</protein>
<dbReference type="PANTHER" id="PTHR43133:SF62">
    <property type="entry name" value="RNA POLYMERASE SIGMA FACTOR SIGZ"/>
    <property type="match status" value="1"/>
</dbReference>
<dbReference type="PANTHER" id="PTHR43133">
    <property type="entry name" value="RNA POLYMERASE ECF-TYPE SIGMA FACTO"/>
    <property type="match status" value="1"/>
</dbReference>
<name>A0ABZ0QGC7_9VIBR</name>
<evidence type="ECO:0000259" key="6">
    <source>
        <dbReference type="Pfam" id="PF08281"/>
    </source>
</evidence>
<dbReference type="InterPro" id="IPR036388">
    <property type="entry name" value="WH-like_DNA-bd_sf"/>
</dbReference>
<dbReference type="NCBIfam" id="TIGR02937">
    <property type="entry name" value="sigma70-ECF"/>
    <property type="match status" value="1"/>
</dbReference>
<dbReference type="InterPro" id="IPR014284">
    <property type="entry name" value="RNA_pol_sigma-70_dom"/>
</dbReference>
<dbReference type="Gene3D" id="1.10.10.10">
    <property type="entry name" value="Winged helix-like DNA-binding domain superfamily/Winged helix DNA-binding domain"/>
    <property type="match status" value="1"/>
</dbReference>
<evidence type="ECO:0000313" key="8">
    <source>
        <dbReference type="Proteomes" id="UP001304071"/>
    </source>
</evidence>
<dbReference type="EMBL" id="CP138203">
    <property type="protein sequence ID" value="WPC75257.1"/>
    <property type="molecule type" value="Genomic_DNA"/>
</dbReference>
<dbReference type="SUPFAM" id="SSF88659">
    <property type="entry name" value="Sigma3 and sigma4 domains of RNA polymerase sigma factors"/>
    <property type="match status" value="1"/>
</dbReference>
<dbReference type="CDD" id="cd06171">
    <property type="entry name" value="Sigma70_r4"/>
    <property type="match status" value="1"/>
</dbReference>
<dbReference type="InterPro" id="IPR013324">
    <property type="entry name" value="RNA_pol_sigma_r3/r4-like"/>
</dbReference>
<evidence type="ECO:0000256" key="3">
    <source>
        <dbReference type="ARBA" id="ARBA00023082"/>
    </source>
</evidence>
<keyword evidence="3" id="KW-0731">Sigma factor</keyword>
<evidence type="ECO:0000313" key="7">
    <source>
        <dbReference type="EMBL" id="WPC75257.1"/>
    </source>
</evidence>
<keyword evidence="8" id="KW-1185">Reference proteome</keyword>
<comment type="similarity">
    <text evidence="1">Belongs to the sigma-70 factor family. ECF subfamily.</text>
</comment>
<dbReference type="SUPFAM" id="SSF88946">
    <property type="entry name" value="Sigma2 domain of RNA polymerase sigma factors"/>
    <property type="match status" value="1"/>
</dbReference>